<dbReference type="SUPFAM" id="SSF49265">
    <property type="entry name" value="Fibronectin type III"/>
    <property type="match status" value="19"/>
</dbReference>
<feature type="compositionally biased region" description="Low complexity" evidence="7">
    <location>
        <begin position="1799"/>
        <end position="1809"/>
    </location>
</feature>
<feature type="region of interest" description="Disordered" evidence="7">
    <location>
        <begin position="1898"/>
        <end position="1941"/>
    </location>
</feature>
<dbReference type="InterPro" id="IPR036116">
    <property type="entry name" value="FN3_sf"/>
</dbReference>
<feature type="compositionally biased region" description="Basic and acidic residues" evidence="7">
    <location>
        <begin position="2165"/>
        <end position="2176"/>
    </location>
</feature>
<dbReference type="CDD" id="cd00063">
    <property type="entry name" value="FN3"/>
    <property type="match status" value="19"/>
</dbReference>
<feature type="domain" description="Fibronectin type-III" evidence="8">
    <location>
        <begin position="1453"/>
        <end position="1543"/>
    </location>
</feature>
<evidence type="ECO:0000259" key="9">
    <source>
        <dbReference type="PROSITE" id="PS51406"/>
    </source>
</evidence>
<feature type="compositionally biased region" description="Low complexity" evidence="7">
    <location>
        <begin position="129"/>
        <end position="184"/>
    </location>
</feature>
<dbReference type="Gene3D" id="3.90.215.10">
    <property type="entry name" value="Gamma Fibrinogen, chain A, domain 1"/>
    <property type="match status" value="1"/>
</dbReference>
<accession>A0A674HCN5</accession>
<dbReference type="GO" id="GO:0031175">
    <property type="term" value="P:neuron projection development"/>
    <property type="evidence" value="ECO:0007669"/>
    <property type="project" value="TreeGrafter"/>
</dbReference>
<reference evidence="10" key="2">
    <citation type="submission" date="2025-09" db="UniProtKB">
        <authorList>
            <consortium name="Ensembl"/>
        </authorList>
    </citation>
    <scope>IDENTIFICATION</scope>
</reference>
<feature type="domain" description="Fibronectin type-III" evidence="8">
    <location>
        <begin position="856"/>
        <end position="946"/>
    </location>
</feature>
<dbReference type="Gene3D" id="2.60.40.10">
    <property type="entry name" value="Immunoglobulins"/>
    <property type="match status" value="19"/>
</dbReference>
<evidence type="ECO:0000313" key="10">
    <source>
        <dbReference type="Ensembl" id="ENSTGUP00000032431.1"/>
    </source>
</evidence>
<organism evidence="10 11">
    <name type="scientific">Taeniopygia guttata</name>
    <name type="common">Zebra finch</name>
    <name type="synonym">Poephila guttata</name>
    <dbReference type="NCBI Taxonomy" id="59729"/>
    <lineage>
        <taxon>Eukaryota</taxon>
        <taxon>Metazoa</taxon>
        <taxon>Chordata</taxon>
        <taxon>Craniata</taxon>
        <taxon>Vertebrata</taxon>
        <taxon>Euteleostomi</taxon>
        <taxon>Archelosauria</taxon>
        <taxon>Archosauria</taxon>
        <taxon>Dinosauria</taxon>
        <taxon>Saurischia</taxon>
        <taxon>Theropoda</taxon>
        <taxon>Coelurosauria</taxon>
        <taxon>Aves</taxon>
        <taxon>Neognathae</taxon>
        <taxon>Neoaves</taxon>
        <taxon>Telluraves</taxon>
        <taxon>Australaves</taxon>
        <taxon>Passeriformes</taxon>
        <taxon>Passeroidea</taxon>
        <taxon>Estrildidae</taxon>
        <taxon>Estrildinae</taxon>
        <taxon>Taeniopygia</taxon>
    </lineage>
</organism>
<feature type="domain" description="Fibronectin type-III" evidence="8">
    <location>
        <begin position="2066"/>
        <end position="2154"/>
    </location>
</feature>
<dbReference type="PROSITE" id="PS00514">
    <property type="entry name" value="FIBRINOGEN_C_1"/>
    <property type="match status" value="1"/>
</dbReference>
<feature type="region of interest" description="Disordered" evidence="7">
    <location>
        <begin position="1537"/>
        <end position="1571"/>
    </location>
</feature>
<evidence type="ECO:0000259" key="8">
    <source>
        <dbReference type="PROSITE" id="PS50853"/>
    </source>
</evidence>
<feature type="compositionally biased region" description="Basic and acidic residues" evidence="7">
    <location>
        <begin position="2635"/>
        <end position="2651"/>
    </location>
</feature>
<feature type="region of interest" description="Disordered" evidence="7">
    <location>
        <begin position="2628"/>
        <end position="2656"/>
    </location>
</feature>
<keyword evidence="4" id="KW-0732">Signal</keyword>
<dbReference type="InterPro" id="IPR013783">
    <property type="entry name" value="Ig-like_fold"/>
</dbReference>
<feature type="compositionally biased region" description="Low complexity" evidence="7">
    <location>
        <begin position="192"/>
        <end position="213"/>
    </location>
</feature>
<dbReference type="InterPro" id="IPR003961">
    <property type="entry name" value="FN3_dom"/>
</dbReference>
<keyword evidence="2" id="KW-0272">Extracellular matrix</keyword>
<dbReference type="InterPro" id="IPR020837">
    <property type="entry name" value="Fibrinogen_CS"/>
</dbReference>
<keyword evidence="5" id="KW-0677">Repeat</keyword>
<feature type="domain" description="Fibronectin type-III" evidence="8">
    <location>
        <begin position="1816"/>
        <end position="1904"/>
    </location>
</feature>
<dbReference type="InterPro" id="IPR002181">
    <property type="entry name" value="Fibrinogen_a/b/g_C_dom"/>
</dbReference>
<dbReference type="GO" id="GO:0030155">
    <property type="term" value="P:regulation of cell adhesion"/>
    <property type="evidence" value="ECO:0007669"/>
    <property type="project" value="TreeGrafter"/>
</dbReference>
<dbReference type="PANTHER" id="PTHR46708">
    <property type="entry name" value="TENASCIN"/>
    <property type="match status" value="1"/>
</dbReference>
<dbReference type="CDD" id="cd00087">
    <property type="entry name" value="FReD"/>
    <property type="match status" value="1"/>
</dbReference>
<dbReference type="Pfam" id="PF00041">
    <property type="entry name" value="fn3"/>
    <property type="match status" value="18"/>
</dbReference>
<feature type="domain" description="Fibronectin type-III" evidence="8">
    <location>
        <begin position="622"/>
        <end position="711"/>
    </location>
</feature>
<feature type="region of interest" description="Disordered" evidence="7">
    <location>
        <begin position="585"/>
        <end position="615"/>
    </location>
</feature>
<proteinExistence type="predicted"/>
<evidence type="ECO:0000256" key="1">
    <source>
        <dbReference type="ARBA" id="ARBA00004498"/>
    </source>
</evidence>
<feature type="region of interest" description="Disordered" evidence="7">
    <location>
        <begin position="1781"/>
        <end position="1811"/>
    </location>
</feature>
<feature type="domain" description="Fibronectin type-III" evidence="8">
    <location>
        <begin position="384"/>
        <end position="474"/>
    </location>
</feature>
<feature type="domain" description="Fibronectin type-III" evidence="8">
    <location>
        <begin position="1943"/>
        <end position="2031"/>
    </location>
</feature>
<dbReference type="InterPro" id="IPR036056">
    <property type="entry name" value="Fibrinogen-like_C"/>
</dbReference>
<dbReference type="Pfam" id="PF00147">
    <property type="entry name" value="Fibrinogen_C"/>
    <property type="match status" value="1"/>
</dbReference>
<evidence type="ECO:0000256" key="3">
    <source>
        <dbReference type="ARBA" id="ARBA00022536"/>
    </source>
</evidence>
<dbReference type="InParanoid" id="A0A674HCN5"/>
<feature type="compositionally biased region" description="Low complexity" evidence="7">
    <location>
        <begin position="1546"/>
        <end position="1556"/>
    </location>
</feature>
<feature type="compositionally biased region" description="Polar residues" evidence="7">
    <location>
        <begin position="490"/>
        <end position="499"/>
    </location>
</feature>
<feature type="region of interest" description="Disordered" evidence="7">
    <location>
        <begin position="125"/>
        <end position="267"/>
    </location>
</feature>
<feature type="domain" description="Fibrinogen C-terminal" evidence="9">
    <location>
        <begin position="2486"/>
        <end position="2712"/>
    </location>
</feature>
<feature type="region of interest" description="Disordered" evidence="7">
    <location>
        <begin position="2037"/>
        <end position="2062"/>
    </location>
</feature>
<dbReference type="PROSITE" id="PS50853">
    <property type="entry name" value="FN3"/>
    <property type="match status" value="18"/>
</dbReference>
<protein>
    <recommendedName>
        <fullName evidence="12">Tenascin XB</fullName>
    </recommendedName>
</protein>
<dbReference type="SMART" id="SM00186">
    <property type="entry name" value="FBG"/>
    <property type="match status" value="1"/>
</dbReference>
<feature type="domain" description="Fibronectin type-III" evidence="8">
    <location>
        <begin position="1692"/>
        <end position="1783"/>
    </location>
</feature>
<dbReference type="GeneTree" id="ENSGT00940000155565"/>
<dbReference type="FunFam" id="3.90.215.10:FF:000001">
    <property type="entry name" value="Tenascin isoform 1"/>
    <property type="match status" value="1"/>
</dbReference>
<name>A0A674HCN5_TAEGU</name>
<feature type="domain" description="Fibronectin type-III" evidence="8">
    <location>
        <begin position="32"/>
        <end position="123"/>
    </location>
</feature>
<feature type="domain" description="Fibronectin type-III" evidence="8">
    <location>
        <begin position="503"/>
        <end position="593"/>
    </location>
</feature>
<evidence type="ECO:0000256" key="5">
    <source>
        <dbReference type="ARBA" id="ARBA00022737"/>
    </source>
</evidence>
<evidence type="ECO:0008006" key="12">
    <source>
        <dbReference type="Google" id="ProtNLM"/>
    </source>
</evidence>
<feature type="compositionally biased region" description="Pro residues" evidence="7">
    <location>
        <begin position="257"/>
        <end position="267"/>
    </location>
</feature>
<dbReference type="PANTHER" id="PTHR46708:SF3">
    <property type="entry name" value="TENASCIN-X"/>
    <property type="match status" value="1"/>
</dbReference>
<feature type="domain" description="Fibronectin type-III" evidence="8">
    <location>
        <begin position="1206"/>
        <end position="1296"/>
    </location>
</feature>
<keyword evidence="2" id="KW-0964">Secreted</keyword>
<feature type="region of interest" description="Disordered" evidence="7">
    <location>
        <begin position="1292"/>
        <end position="1319"/>
    </location>
</feature>
<evidence type="ECO:0000256" key="4">
    <source>
        <dbReference type="ARBA" id="ARBA00022729"/>
    </source>
</evidence>
<dbReference type="InterPro" id="IPR050991">
    <property type="entry name" value="ECM_Regulatory_Proteins"/>
</dbReference>
<feature type="region of interest" description="Disordered" evidence="7">
    <location>
        <begin position="943"/>
        <end position="966"/>
    </location>
</feature>
<feature type="domain" description="Fibronectin type-III" evidence="8">
    <location>
        <begin position="741"/>
        <end position="829"/>
    </location>
</feature>
<dbReference type="PROSITE" id="PS51406">
    <property type="entry name" value="FIBRINOGEN_C_2"/>
    <property type="match status" value="1"/>
</dbReference>
<comment type="subcellular location">
    <subcellularLocation>
        <location evidence="1">Secreted</location>
        <location evidence="1">Extracellular space</location>
        <location evidence="1">Extracellular matrix</location>
    </subcellularLocation>
</comment>
<feature type="domain" description="Fibronectin type-III" evidence="8">
    <location>
        <begin position="1091"/>
        <end position="1180"/>
    </location>
</feature>
<feature type="region of interest" description="Disordered" evidence="7">
    <location>
        <begin position="706"/>
        <end position="731"/>
    </location>
</feature>
<dbReference type="SUPFAM" id="SSF56496">
    <property type="entry name" value="Fibrinogen C-terminal domain-like"/>
    <property type="match status" value="1"/>
</dbReference>
<feature type="domain" description="Fibronectin type-III" evidence="8">
    <location>
        <begin position="976"/>
        <end position="1065"/>
    </location>
</feature>
<evidence type="ECO:0000256" key="6">
    <source>
        <dbReference type="ARBA" id="ARBA00023157"/>
    </source>
</evidence>
<evidence type="ECO:0000256" key="7">
    <source>
        <dbReference type="SAM" id="MobiDB-lite"/>
    </source>
</evidence>
<feature type="region of interest" description="Disordered" evidence="7">
    <location>
        <begin position="473"/>
        <end position="499"/>
    </location>
</feature>
<dbReference type="InterPro" id="IPR014716">
    <property type="entry name" value="Fibrinogen_a/b/g_C_1"/>
</dbReference>
<feature type="domain" description="Fibronectin type-III" evidence="8">
    <location>
        <begin position="2314"/>
        <end position="2403"/>
    </location>
</feature>
<feature type="region of interest" description="Disordered" evidence="7">
    <location>
        <begin position="1049"/>
        <end position="1085"/>
    </location>
</feature>
<keyword evidence="3" id="KW-0245">EGF-like domain</keyword>
<feature type="domain" description="Fibronectin type-III" evidence="8">
    <location>
        <begin position="2190"/>
        <end position="2282"/>
    </location>
</feature>
<dbReference type="SMART" id="SM00060">
    <property type="entry name" value="FN3"/>
    <property type="match status" value="19"/>
</dbReference>
<dbReference type="Ensembl" id="ENSTGUT00000045555.1">
    <property type="protein sequence ID" value="ENSTGUP00000032431.1"/>
    <property type="gene ID" value="ENSTGUG00000023077.1"/>
</dbReference>
<feature type="compositionally biased region" description="Low complexity" evidence="7">
    <location>
        <begin position="222"/>
        <end position="256"/>
    </location>
</feature>
<feature type="region of interest" description="Disordered" evidence="7">
    <location>
        <begin position="825"/>
        <end position="851"/>
    </location>
</feature>
<evidence type="ECO:0000256" key="2">
    <source>
        <dbReference type="ARBA" id="ARBA00022530"/>
    </source>
</evidence>
<feature type="domain" description="Fibronectin type-III" evidence="8">
    <location>
        <begin position="1578"/>
        <end position="1668"/>
    </location>
</feature>
<feature type="domain" description="Fibronectin type-III" evidence="8">
    <location>
        <begin position="1326"/>
        <end position="1415"/>
    </location>
</feature>
<keyword evidence="11" id="KW-1185">Reference proteome</keyword>
<feature type="region of interest" description="Disordered" evidence="7">
    <location>
        <begin position="2276"/>
        <end position="2303"/>
    </location>
</feature>
<reference evidence="10" key="1">
    <citation type="submission" date="2025-08" db="UniProtKB">
        <authorList>
            <consortium name="Ensembl"/>
        </authorList>
    </citation>
    <scope>IDENTIFICATION</scope>
</reference>
<feature type="region of interest" description="Disordered" evidence="7">
    <location>
        <begin position="2154"/>
        <end position="2183"/>
    </location>
</feature>
<keyword evidence="6" id="KW-1015">Disulfide bond</keyword>
<dbReference type="Proteomes" id="UP000007754">
    <property type="component" value="Unplaced"/>
</dbReference>
<sequence length="2713" mass="296889">MPQPRVSLWCPPSHVCPLVSPWCPCTVPSEVPWVTPRLASRTPTSLRITWPQPLVPPDGYRVTLVPLDDPVAMTTHELPSSAVAFSVTGLSPGHPFELLVQARRGPHLGAPGVLRLRTALVPSVPHYEGSPGSPQGSLGSPAVAPSARGPPESPGSPGSLGSPGSPVSPVSPDLSLGSPGSLGSPAPPKVPASPVARGSLGSPAPSRSAVSPESPEPPASPEFPGSSVSPDFSVSPESPLSPEFPELPASPESPVFPGSPPPPWSPVSPWPSLSPGIPSLQDLVARLSTYSGTLLQRLESHLRATNFPLRGNQTVPGVARAILAYILRRHPTLGRGQGPTGESGKQELVLEWGDTDEMKLTETWRDVEKTVKAEPEELRPSRPVLGDLSVTSITPSSMQLQWSVPKDSFDSFMLQYRDAQGQPQTLPIDGRSRSVTVPGLSPSHRYRFHLYGLRGEKRINRVSIDVITAAAEPEEQTLLSEEPQHEKSQTEVPESQASPSRAVLGELRVTSIAPSSVQLQWSVPEGSFDSFMLQYRDAQGQPQALPMDGRSDSVTVPGLSPSHRYRFHLYGLRGRKKIDHVSTEAMTAAAEPEELPLPSDKPQHKKPQTESPASEAPLVRAELGELKVSGVTPNSVQLQWSVPEGSFDSFLLQYRDVQGQPQALPIDGSSDSVTVPGLSPSQRYRFHLYGLRGRKKIDHVSTEVMTGTEEPDEIPLPSEEQKHEKLQTETPPSAAPVLRAVLGELRVSTVRPDSVQLHWSVPEGSFDSFLLQYRDVHGQPQALPIYGGSRSVTVTGLSPSQRYRFHLYGLRGRKKTDRLSIDIITASEESLPSEEPQQEKPTTESPESEALPARAVLEELKVSSVRPDSVQLQWSVPEGSFDSFLLQYRDVQGQPQALPINGGSRSVTVPGLSPSQRYRFHLYGLRGRKKIDHVSTEVMTGAVEEPEELSLPTEEPQHEKPQTEAPISEATAAKAVLEELRVSSVTPSSVGLQWTVPKGSFDSFLLQYRDAQGQPQALPIDGRSRSVTVPGLSPSHRYRFHLYGLRGGKRTDRVSTDTVTASEEPLPSEEPQQEKPTTESPESEALPARAVLGELRVSSVRPNSVQLQWSVPEGSFDSFLLQYRDVHGQPQALPIDGGSRSVMVPGLSPSQRYRFHLYGLRGRKKIDHVSTEVIVASEELFSLEEPQQEKPTTESPESEALPARAVLGELRVSSVRPDSVQLQWSVPEGSFDSFLLQYRDVHGQPQALPIDGGSRSETVPGLSPSQRYRFHLYGLRGRKKINHVSTEVMTGAVEEPEESSLATEEPQHEKPQTEASPYEPTPAKAVLEDLRVSSVTPSSVGLEWTVPKGSFDSFLLQYRDAQGQPQALPIDGGSRSVTVPGLSPSQWYRFHLYGLRGRKKIDHVSTEVMTADPEDLSPPSMDPTNEASTIEAPTTEAPTPEHPQPEAPLAHTVLGELKVSSITPDSVQLQWSVPEGHFDSFMLQYRDVHGQPQALPIDGGSHLMTVPGLSPSHRYRFHLYGIHRGKRTDHVSIDVSTAATDKQEEPPSTSEEPQTEAPLTEDNQPEHPQTEVPPVRAVLGELKVSSVTPNSVQLQWSVPEGSFDSFTLQYRDAQGQPQALPIDGGSHSVMVPGLSPSHRYRFHLYGLQGRKRTNRVSTDIVTAAAKPEELPLPSEEPEPEAVSSDALPARPVLGELKASSVTSNSVQLQWSVPKSPFDSFTLQYKDARGQPQALPINGGSRSVTVPGLSPSHRYRFHLYGLQGGKRIDHVSTDVITDAAVPEQLPPPSQEPQPEDHNPEQPQTEQPQTQANQGQVVLGKLRVSSVTPHSVQLQWSVPEGSFDSFTLQYRDAQGQPQALAVDGGSRSVTVPGLSPSRRYRFHLYGLRDRRRIDRVSTDVVTADQEDLSPPLIDTPTGGPPAEDHETAHPQTEAPPSAAPSTRAALEELKVSSVTPNSVQLQWSVPEGHFDSFMLQYQDGHGQPQALPIDGRLRLVTVPGLSPSQRYRFHLYGLQGGRKTDHVSTDVITADGEAAAVSEELPLPSEEPQDEQHETKAPPSATTPARAVLKDLRVSSVSPDSVQLQWSVPEAPFDSFTLQYRDAHGQPQALPIDGGSRSVTVPGLSPSSRYRFHLYGMRGRKRVYHTSTEAVTAAANFDEQPMSSEKLQPEDPQSKDPPVESPSTDNHLAKAVLGELRASSVRPDAVQLQWSVPKGSFDSFTLQYRDVHGQPQALPIDGGSRSVTVPGLSPSRRYRFHLYGLRGGKRIDRASTDIITATAKTEELPLPSEEPQPEDPEGKDTPVETIPSAAPQARAELGELKVSSVRPDSVQLQWSVPKGSFESFTLQYRDDQGQPQALPMDGGSRSVTVPGLSPSQRYRFHLYGLQGGKRIDHVSTEAITGTPGTLWVGSVWPRSAWLHWNPLQAPPDGYELEYGPPAGPQQTLWLPPEATSQQLWGLEPSGHYGVRLWGRGGDPQTAPLEATFDTPPLPHPHPRDCAEEQLNGPGPSRETLIFLRGDPARPLRVFCDMETDGGGWLVFQRRQDGSTDFWRGWESYARGFGNISGEFWLGNEALHELTTATRTELRIDLRTGRDSAFALYRDFAVGSAEERYRLRVGAFSGTAGDALSYHSGSPFSTRDRDFRDPRDRRDPSGRPRPPPCAVAYGGAWWYRNCHYANLNGRYGTPRDHQGIHWFPWKGFNVSIPFTEMKLRPQRG</sequence>
<evidence type="ECO:0000313" key="11">
    <source>
        <dbReference type="Proteomes" id="UP000007754"/>
    </source>
</evidence>
<dbReference type="GO" id="GO:0005615">
    <property type="term" value="C:extracellular space"/>
    <property type="evidence" value="ECO:0007669"/>
    <property type="project" value="TreeGrafter"/>
</dbReference>